<dbReference type="EMBL" id="UFYI01000007">
    <property type="protein sequence ID" value="STD18281.1"/>
    <property type="molecule type" value="Genomic_DNA"/>
</dbReference>
<reference evidence="2 3" key="1">
    <citation type="submission" date="2018-06" db="EMBL/GenBank/DDBJ databases">
        <authorList>
            <consortium name="Pathogen Informatics"/>
            <person name="Doyle S."/>
        </authorList>
    </citation>
    <scope>NUCLEOTIDE SEQUENCE [LARGE SCALE GENOMIC DNA]</scope>
    <source>
        <strain evidence="2 3">NCTC12123</strain>
    </source>
</reference>
<dbReference type="AlphaFoldDB" id="A0A376F551"/>
<protein>
    <submittedName>
        <fullName evidence="2">Helix-turn-helix domain-containing protein</fullName>
    </submittedName>
</protein>
<feature type="domain" description="MmyB-like transcription regulator ligand binding" evidence="1">
    <location>
        <begin position="4"/>
        <end position="72"/>
    </location>
</feature>
<evidence type="ECO:0000259" key="1">
    <source>
        <dbReference type="Pfam" id="PF17765"/>
    </source>
</evidence>
<gene>
    <name evidence="2" type="ORF">NCTC12123_00448</name>
</gene>
<dbReference type="Gene3D" id="3.30.450.180">
    <property type="match status" value="1"/>
</dbReference>
<sequence>MKSRRKTRNCIYLFLTHPAWRARLGRRDDVLPTFVSYFRAAMAEHRGDPLWEAKLARFFAVSEEFKTPVATSATTCAAWRTSSSCLPIPSWGILRCSRCTGTPRRETGRGFWCICRWMRRGSERWNGWQKKAERNTHRPKVLIFHSALSTAIAPKIQA</sequence>
<dbReference type="Proteomes" id="UP000255163">
    <property type="component" value="Unassembled WGS sequence"/>
</dbReference>
<accession>A0A376F551</accession>
<name>A0A376F551_ENTAS</name>
<dbReference type="InterPro" id="IPR041413">
    <property type="entry name" value="MLTR_LBD"/>
</dbReference>
<organism evidence="2 3">
    <name type="scientific">Enterobacter asburiae</name>
    <dbReference type="NCBI Taxonomy" id="61645"/>
    <lineage>
        <taxon>Bacteria</taxon>
        <taxon>Pseudomonadati</taxon>
        <taxon>Pseudomonadota</taxon>
        <taxon>Gammaproteobacteria</taxon>
        <taxon>Enterobacterales</taxon>
        <taxon>Enterobacteriaceae</taxon>
        <taxon>Enterobacter</taxon>
        <taxon>Enterobacter cloacae complex</taxon>
    </lineage>
</organism>
<evidence type="ECO:0000313" key="3">
    <source>
        <dbReference type="Proteomes" id="UP000255163"/>
    </source>
</evidence>
<proteinExistence type="predicted"/>
<dbReference type="Pfam" id="PF17765">
    <property type="entry name" value="MLTR_LBD"/>
    <property type="match status" value="1"/>
</dbReference>
<evidence type="ECO:0000313" key="2">
    <source>
        <dbReference type="EMBL" id="STD18281.1"/>
    </source>
</evidence>